<dbReference type="InterPro" id="IPR055221">
    <property type="entry name" value="PSF3_N"/>
</dbReference>
<dbReference type="Proteomes" id="UP000307173">
    <property type="component" value="Unassembled WGS sequence"/>
</dbReference>
<gene>
    <name evidence="10" type="ORF">CANINC_004890</name>
</gene>
<evidence type="ECO:0000256" key="7">
    <source>
        <dbReference type="RuleBase" id="RU367161"/>
    </source>
</evidence>
<dbReference type="InterPro" id="IPR036224">
    <property type="entry name" value="GINS_bundle-like_dom_sf"/>
</dbReference>
<keyword evidence="11" id="KW-1185">Reference proteome</keyword>
<dbReference type="PANTHER" id="PTHR22768">
    <property type="entry name" value="DNA REPLICATION COMPLEX GINS PROTEIN PSF3"/>
    <property type="match status" value="1"/>
</dbReference>
<dbReference type="Gene3D" id="1.20.58.2050">
    <property type="match status" value="1"/>
</dbReference>
<dbReference type="CDD" id="cd11713">
    <property type="entry name" value="GINS_A_psf3"/>
    <property type="match status" value="1"/>
</dbReference>
<evidence type="ECO:0000313" key="10">
    <source>
        <dbReference type="EMBL" id="TID13532.1"/>
    </source>
</evidence>
<proteinExistence type="inferred from homology"/>
<dbReference type="InterPro" id="IPR021151">
    <property type="entry name" value="GINS_A"/>
</dbReference>
<dbReference type="SUPFAM" id="SSF158573">
    <property type="entry name" value="GINS helical bundle-like"/>
    <property type="match status" value="1"/>
</dbReference>
<feature type="domain" description="DNA replication complex GINS protein PSF3 N-terminal" evidence="9">
    <location>
        <begin position="5"/>
        <end position="57"/>
    </location>
</feature>
<keyword evidence="6 7" id="KW-0539">Nucleus</keyword>
<feature type="domain" description="GINS subunit" evidence="8">
    <location>
        <begin position="89"/>
        <end position="179"/>
    </location>
</feature>
<dbReference type="Pfam" id="PF22466">
    <property type="entry name" value="PSF3_N"/>
    <property type="match status" value="1"/>
</dbReference>
<dbReference type="AlphaFoldDB" id="A0A4T0WUR6"/>
<dbReference type="OrthoDB" id="10251744at2759"/>
<dbReference type="CDD" id="cd21693">
    <property type="entry name" value="GINS_B_Psf3"/>
    <property type="match status" value="1"/>
</dbReference>
<comment type="function">
    <text evidence="7">The GINS complex plays an essential role in the initiation of DNA replication.</text>
</comment>
<comment type="subunit">
    <text evidence="3">Component of the GINS complex which is a heterotetramer of SLD5, PSF1, PSF2 and PSF3.</text>
</comment>
<evidence type="ECO:0000256" key="2">
    <source>
        <dbReference type="ARBA" id="ARBA00006343"/>
    </source>
</evidence>
<evidence type="ECO:0000259" key="9">
    <source>
        <dbReference type="Pfam" id="PF22466"/>
    </source>
</evidence>
<comment type="subcellular location">
    <subcellularLocation>
        <location evidence="1 7">Nucleus</location>
    </subcellularLocation>
</comment>
<evidence type="ECO:0000256" key="6">
    <source>
        <dbReference type="ARBA" id="ARBA00023242"/>
    </source>
</evidence>
<reference evidence="10 11" key="1">
    <citation type="journal article" date="2019" name="Front. Genet.">
        <title>Whole-Genome Sequencing of the Opportunistic Yeast Pathogen Candida inconspicua Uncovers Its Hybrid Origin.</title>
        <authorList>
            <person name="Mixao V."/>
            <person name="Hansen A.P."/>
            <person name="Saus E."/>
            <person name="Boekhout T."/>
            <person name="Lass-Florl C."/>
            <person name="Gabaldon T."/>
        </authorList>
    </citation>
    <scope>NUCLEOTIDE SEQUENCE [LARGE SCALE GENOMIC DNA]</scope>
    <source>
        <strain evidence="10 11">CBS 180</strain>
    </source>
</reference>
<comment type="similarity">
    <text evidence="2 7">Belongs to the GINS3/PSF3 family.</text>
</comment>
<organism evidence="10 11">
    <name type="scientific">Pichia inconspicua</name>
    <dbReference type="NCBI Taxonomy" id="52247"/>
    <lineage>
        <taxon>Eukaryota</taxon>
        <taxon>Fungi</taxon>
        <taxon>Dikarya</taxon>
        <taxon>Ascomycota</taxon>
        <taxon>Saccharomycotina</taxon>
        <taxon>Pichiomycetes</taxon>
        <taxon>Pichiales</taxon>
        <taxon>Pichiaceae</taxon>
        <taxon>Pichia</taxon>
    </lineage>
</organism>
<dbReference type="EMBL" id="SELW01000677">
    <property type="protein sequence ID" value="TID13532.1"/>
    <property type="molecule type" value="Genomic_DNA"/>
</dbReference>
<comment type="caution">
    <text evidence="10">The sequence shown here is derived from an EMBL/GenBank/DDBJ whole genome shotgun (WGS) entry which is preliminary data.</text>
</comment>
<evidence type="ECO:0000259" key="8">
    <source>
        <dbReference type="Pfam" id="PF05916"/>
    </source>
</evidence>
<dbReference type="SUPFAM" id="SSF160059">
    <property type="entry name" value="PriA/YqbF domain"/>
    <property type="match status" value="1"/>
</dbReference>
<keyword evidence="5 7" id="KW-0235">DNA replication</keyword>
<evidence type="ECO:0000256" key="1">
    <source>
        <dbReference type="ARBA" id="ARBA00004123"/>
    </source>
</evidence>
<evidence type="ECO:0000256" key="3">
    <source>
        <dbReference type="ARBA" id="ARBA00011352"/>
    </source>
</evidence>
<dbReference type="GO" id="GO:1902975">
    <property type="term" value="P:mitotic DNA replication initiation"/>
    <property type="evidence" value="ECO:0007669"/>
    <property type="project" value="TreeGrafter"/>
</dbReference>
<accession>A0A4T0WUR6</accession>
<dbReference type="Pfam" id="PF05916">
    <property type="entry name" value="Sld5"/>
    <property type="match status" value="1"/>
</dbReference>
<name>A0A4T0WUR6_9ASCO</name>
<dbReference type="InterPro" id="IPR038437">
    <property type="entry name" value="GINS_Psf3_sf"/>
</dbReference>
<dbReference type="InterPro" id="IPR010492">
    <property type="entry name" value="GINS_Psf3"/>
</dbReference>
<sequence length="185" mass="21228">MSSYYDLDDILAESQKFSGSFKIDVNDVGFLMNATPKSKIQTKDKVELPFWLVKILAQIFISQDDENNPETLFSVERPEYLSKLATNYYKASPLHADLSVTSHFYKIVEKWCSFIDQPALVDTVFEMLVARVGKINDLSFNVSENHTRENSEFLMSLDAFEKELFKVSSEAYADSKSWLKSTSKM</sequence>
<evidence type="ECO:0000313" key="11">
    <source>
        <dbReference type="Proteomes" id="UP000307173"/>
    </source>
</evidence>
<dbReference type="PANTHER" id="PTHR22768:SF0">
    <property type="entry name" value="DNA REPLICATION COMPLEX GINS PROTEIN PSF3"/>
    <property type="match status" value="1"/>
</dbReference>
<protein>
    <recommendedName>
        <fullName evidence="4 7">DNA replication complex GINS protein PSF3</fullName>
    </recommendedName>
</protein>
<evidence type="ECO:0000256" key="4">
    <source>
        <dbReference type="ARBA" id="ARBA00015140"/>
    </source>
</evidence>
<dbReference type="STRING" id="52247.A0A4T0WUR6"/>
<dbReference type="GO" id="GO:0000811">
    <property type="term" value="C:GINS complex"/>
    <property type="evidence" value="ECO:0007669"/>
    <property type="project" value="UniProtKB-UniRule"/>
</dbReference>
<evidence type="ECO:0000256" key="5">
    <source>
        <dbReference type="ARBA" id="ARBA00022705"/>
    </source>
</evidence>